<dbReference type="OMA" id="KDDHMNN"/>
<dbReference type="VEuPathDB" id="PlasmoDB:PCYB_052150"/>
<dbReference type="EMBL" id="DF157097">
    <property type="protein sequence ID" value="GAB65197.1"/>
    <property type="molecule type" value="Genomic_DNA"/>
</dbReference>
<feature type="compositionally biased region" description="Basic and acidic residues" evidence="1">
    <location>
        <begin position="356"/>
        <end position="367"/>
    </location>
</feature>
<dbReference type="OrthoDB" id="380113at2759"/>
<feature type="region of interest" description="Disordered" evidence="1">
    <location>
        <begin position="345"/>
        <end position="367"/>
    </location>
</feature>
<dbReference type="eggNOG" id="ENOG502QXRH">
    <property type="taxonomic scope" value="Eukaryota"/>
</dbReference>
<dbReference type="AlphaFoldDB" id="K6V7U4"/>
<feature type="transmembrane region" description="Helical" evidence="2">
    <location>
        <begin position="14"/>
        <end position="37"/>
    </location>
</feature>
<evidence type="ECO:0000313" key="3">
    <source>
        <dbReference type="EMBL" id="GAB65197.1"/>
    </source>
</evidence>
<evidence type="ECO:0000313" key="4">
    <source>
        <dbReference type="Proteomes" id="UP000006319"/>
    </source>
</evidence>
<accession>K6V7U4</accession>
<dbReference type="RefSeq" id="XP_004221144.1">
    <property type="nucleotide sequence ID" value="XM_004221096.1"/>
</dbReference>
<dbReference type="PhylomeDB" id="K6V7U4"/>
<evidence type="ECO:0000256" key="2">
    <source>
        <dbReference type="SAM" id="Phobius"/>
    </source>
</evidence>
<keyword evidence="2" id="KW-1133">Transmembrane helix</keyword>
<proteinExistence type="predicted"/>
<protein>
    <submittedName>
        <fullName evidence="3">Uncharacterized protein</fullName>
    </submittedName>
</protein>
<sequence length="518" mass="58156">MIKSGRGNQNWKNAAGYLVLVLSYVLISVLLSLYCLIRRRRRWTASDPKEGNAKTPKHLYIVLKTSDVIILRGEKKISPYLVNIAMFLYEHKVAHVSIYVAECLLDSVFFDDLACGLHRRGFLMRASAGGGRGDADIGGDGGDADIDSIGGDGGGADIDSVGCDGGDMADPRNAANLFNGGQHEFTVVKRGPPQAPRTLHLKFVNKSNSHNKLIDAAEGSNITSEGEVVTNALLHPVCNKTVEGLIKKVIDFDKKRLFEEKGKTFQRMCYVMFLLITEVKQISITQVKRVLPSLCKKVEWIVTHIIKRITCFVTQFGVLYSPVGTSESNLWEKKHTQNSRTKISNANPTMEEVDRDDFTSSEKEPEGDTKSTLVLMNEFLKNSPLKDQQSVDTIKQLIEKNIPLYVQPICKDIFEFSFKDTEVDVVLSLRIGLTDYLAYLVTSYQNGKSVSKENFVHFLKDYFSSFFFLYNIIHPFNKDGIQPWVLSNAEIYEFFDYSVASVRQALAYYGSSQQRHGC</sequence>
<reference evidence="3 4" key="1">
    <citation type="journal article" date="2012" name="Nat. Genet.">
        <title>Plasmodium cynomolgi genome sequences provide insight into Plasmodium vivax and the monkey malaria clade.</title>
        <authorList>
            <person name="Tachibana S."/>
            <person name="Sullivan S.A."/>
            <person name="Kawai S."/>
            <person name="Nakamura S."/>
            <person name="Kim H.R."/>
            <person name="Goto N."/>
            <person name="Arisue N."/>
            <person name="Palacpac N.M.Q."/>
            <person name="Honma H."/>
            <person name="Yagi M."/>
            <person name="Tougan T."/>
            <person name="Katakai Y."/>
            <person name="Kaneko O."/>
            <person name="Mita T."/>
            <person name="Kita K."/>
            <person name="Yasutomi Y."/>
            <person name="Sutton P.L."/>
            <person name="Shakhbatyan R."/>
            <person name="Horii T."/>
            <person name="Yasunaga T."/>
            <person name="Barnwell J.W."/>
            <person name="Escalante A.A."/>
            <person name="Carlton J.M."/>
            <person name="Tanabe K."/>
        </authorList>
    </citation>
    <scope>NUCLEOTIDE SEQUENCE [LARGE SCALE GENOMIC DNA]</scope>
    <source>
        <strain evidence="3 4">B</strain>
    </source>
</reference>
<dbReference type="GeneID" id="14691586"/>
<dbReference type="KEGG" id="pcy:PCYB_052150"/>
<keyword evidence="2" id="KW-0472">Membrane</keyword>
<organism evidence="3 4">
    <name type="scientific">Plasmodium cynomolgi (strain B)</name>
    <dbReference type="NCBI Taxonomy" id="1120755"/>
    <lineage>
        <taxon>Eukaryota</taxon>
        <taxon>Sar</taxon>
        <taxon>Alveolata</taxon>
        <taxon>Apicomplexa</taxon>
        <taxon>Aconoidasida</taxon>
        <taxon>Haemosporida</taxon>
        <taxon>Plasmodiidae</taxon>
        <taxon>Plasmodium</taxon>
        <taxon>Plasmodium (Plasmodium)</taxon>
    </lineage>
</organism>
<keyword evidence="2" id="KW-0812">Transmembrane</keyword>
<name>K6V7U4_PLACD</name>
<evidence type="ECO:0000256" key="1">
    <source>
        <dbReference type="SAM" id="MobiDB-lite"/>
    </source>
</evidence>
<dbReference type="Proteomes" id="UP000006319">
    <property type="component" value="Chromosome 5"/>
</dbReference>
<gene>
    <name evidence="3" type="ORF">PCYB_052150</name>
</gene>
<keyword evidence="4" id="KW-1185">Reference proteome</keyword>